<evidence type="ECO:0000256" key="6">
    <source>
        <dbReference type="RuleBase" id="RU003718"/>
    </source>
</evidence>
<dbReference type="FunFam" id="3.40.50.2000:FF:000060">
    <property type="entry name" value="Glycosyltransferase"/>
    <property type="match status" value="1"/>
</dbReference>
<dbReference type="Gene3D" id="3.40.50.2000">
    <property type="entry name" value="Glycogen Phosphorylase B"/>
    <property type="match status" value="2"/>
</dbReference>
<organism evidence="8">
    <name type="scientific">Viola tricolor</name>
    <dbReference type="NCBI Taxonomy" id="214053"/>
    <lineage>
        <taxon>Eukaryota</taxon>
        <taxon>Viridiplantae</taxon>
        <taxon>Streptophyta</taxon>
        <taxon>Embryophyta</taxon>
        <taxon>Tracheophyta</taxon>
        <taxon>Spermatophyta</taxon>
        <taxon>Magnoliopsida</taxon>
        <taxon>eudicotyledons</taxon>
        <taxon>Gunneridae</taxon>
        <taxon>Pentapetalae</taxon>
        <taxon>rosids</taxon>
        <taxon>fabids</taxon>
        <taxon>Malpighiales</taxon>
        <taxon>Violaceae</taxon>
        <taxon>Viola</taxon>
        <taxon>Viola subgen. Viola</taxon>
        <taxon>Viola sect. Melanium</taxon>
        <taxon>Viola subsect. Bracteolatae</taxon>
    </lineage>
</organism>
<dbReference type="InterPro" id="IPR002213">
    <property type="entry name" value="UDP_glucos_trans"/>
</dbReference>
<comment type="similarity">
    <text evidence="2 6">Belongs to the UDP-glycosyltransferase family.</text>
</comment>
<name>A0A7S8F1A9_9ROSI</name>
<dbReference type="CDD" id="cd03784">
    <property type="entry name" value="GT1_Gtf-like"/>
    <property type="match status" value="1"/>
</dbReference>
<dbReference type="PANTHER" id="PTHR48048">
    <property type="entry name" value="GLYCOSYLTRANSFERASE"/>
    <property type="match status" value="1"/>
</dbReference>
<comment type="catalytic activity">
    <reaction evidence="5">
        <text>an anthocyanidin + UDP-alpha-D-glucose + H(+) = an anthocyanidin 3-O-beta-D-glucoside + UDP</text>
        <dbReference type="Rhea" id="RHEA:20093"/>
        <dbReference type="ChEBI" id="CHEBI:15378"/>
        <dbReference type="ChEBI" id="CHEBI:16307"/>
        <dbReference type="ChEBI" id="CHEBI:58223"/>
        <dbReference type="ChEBI" id="CHEBI:58885"/>
        <dbReference type="ChEBI" id="CHEBI:143576"/>
        <dbReference type="EC" id="2.4.1.115"/>
    </reaction>
</comment>
<dbReference type="InterPro" id="IPR050481">
    <property type="entry name" value="UDP-glycosyltransf_plant"/>
</dbReference>
<dbReference type="GO" id="GO:0009718">
    <property type="term" value="P:anthocyanin-containing compound biosynthetic process"/>
    <property type="evidence" value="ECO:0007669"/>
    <property type="project" value="UniProtKB-UniPathway"/>
</dbReference>
<accession>A0A7S8F1A9</accession>
<keyword evidence="4 6" id="KW-0808">Transferase</keyword>
<evidence type="ECO:0000256" key="7">
    <source>
        <dbReference type="RuleBase" id="RU362057"/>
    </source>
</evidence>
<dbReference type="GO" id="GO:0047213">
    <property type="term" value="F:anthocyanidin 3-O-glucosyltransferase activity"/>
    <property type="evidence" value="ECO:0007669"/>
    <property type="project" value="UniProtKB-EC"/>
</dbReference>
<dbReference type="UniPathway" id="UPA00009"/>
<dbReference type="PANTHER" id="PTHR48048:SF76">
    <property type="entry name" value="UDP-GLYCOSYLTRANSFERASE 708D1-LIKE"/>
    <property type="match status" value="1"/>
</dbReference>
<dbReference type="PROSITE" id="PS00375">
    <property type="entry name" value="UDPGT"/>
    <property type="match status" value="1"/>
</dbReference>
<evidence type="ECO:0000256" key="3">
    <source>
        <dbReference type="ARBA" id="ARBA00022676"/>
    </source>
</evidence>
<protein>
    <recommendedName>
        <fullName evidence="7">Glycosyltransferase</fullName>
        <ecNumber evidence="7">2.4.1.-</ecNumber>
    </recommendedName>
</protein>
<comment type="pathway">
    <text evidence="1">Pigment biosynthesis; anthocyanin biosynthesis.</text>
</comment>
<proteinExistence type="evidence at transcript level"/>
<evidence type="ECO:0000256" key="5">
    <source>
        <dbReference type="ARBA" id="ARBA00047606"/>
    </source>
</evidence>
<sequence>MDHSGAHNRPHVALLPSAGMGHLTPTLRLAASLANHGLQVTLIVGHPIVSAAESKLISRFLSAFPADQVREKQFDIVSVDPATVNSKDPFFIQREATRRSLQILPSLVSSLSPPISALVSDVFLMSPVLEATAHLKDLPQYILFTSSARMFSLFASYHTFFSETSPDFSKVGDFIETPFPGVVPIPISSLPPPLRDPKTWFASTFMEDSKKLSSFDGVLINTFGKLESDSLKGGKLLDGLPPLFTVGLVPCDFEKGSEEGGSAIIKWLDDKEPGSVVYVSFGSRTTMAKEQIREMGEGLVRSGCPFLWVVKDKIVDKEDNDSLEDVIGDAELVEKMKEKGLVVKEWVDQGEVLGHKSVGGFVSHCGWNSVVEAAWYGVRLLGWPQGGDQRINAEVVERSGLGVWAKDWGWMGERVIKGEDIGGKIGEIMRNDLLKFQAEQIGEEARKAVGDGGSCENAMKELIGKWKNE</sequence>
<dbReference type="Pfam" id="PF00201">
    <property type="entry name" value="UDPGT"/>
    <property type="match status" value="1"/>
</dbReference>
<dbReference type="InterPro" id="IPR035595">
    <property type="entry name" value="UDP_glycos_trans_CS"/>
</dbReference>
<dbReference type="EMBL" id="MT433767">
    <property type="protein sequence ID" value="QPC97358.1"/>
    <property type="molecule type" value="mRNA"/>
</dbReference>
<evidence type="ECO:0000256" key="1">
    <source>
        <dbReference type="ARBA" id="ARBA00004935"/>
    </source>
</evidence>
<keyword evidence="3 6" id="KW-0328">Glycosyltransferase</keyword>
<dbReference type="AlphaFoldDB" id="A0A7S8F1A9"/>
<dbReference type="SUPFAM" id="SSF53756">
    <property type="entry name" value="UDP-Glycosyltransferase/glycogen phosphorylase"/>
    <property type="match status" value="1"/>
</dbReference>
<evidence type="ECO:0000256" key="2">
    <source>
        <dbReference type="ARBA" id="ARBA00009995"/>
    </source>
</evidence>
<dbReference type="EC" id="2.4.1.-" evidence="7"/>
<evidence type="ECO:0000313" key="8">
    <source>
        <dbReference type="EMBL" id="QPC97358.1"/>
    </source>
</evidence>
<evidence type="ECO:0000256" key="4">
    <source>
        <dbReference type="ARBA" id="ARBA00022679"/>
    </source>
</evidence>
<reference evidence="8" key="1">
    <citation type="submission" date="2020-05" db="EMBL/GenBank/DDBJ databases">
        <title>The Biosynthesis of Di-C-Glycosylflavone in different species.</title>
        <authorList>
            <person name="Wang Z."/>
        </authorList>
    </citation>
    <scope>NUCLEOTIDE SEQUENCE</scope>
</reference>